<reference evidence="2 3" key="1">
    <citation type="submission" date="2024-07" db="EMBL/GenBank/DDBJ databases">
        <title>Section-level genome sequencing and comparative genomics of Aspergillus sections Usti and Cavernicolus.</title>
        <authorList>
            <consortium name="Lawrence Berkeley National Laboratory"/>
            <person name="Nybo J.L."/>
            <person name="Vesth T.C."/>
            <person name="Theobald S."/>
            <person name="Frisvad J.C."/>
            <person name="Larsen T.O."/>
            <person name="Kjaerboelling I."/>
            <person name="Rothschild-Mancinelli K."/>
            <person name="Lyhne E.K."/>
            <person name="Kogle M.E."/>
            <person name="Barry K."/>
            <person name="Clum A."/>
            <person name="Na H."/>
            <person name="Ledsgaard L."/>
            <person name="Lin J."/>
            <person name="Lipzen A."/>
            <person name="Kuo A."/>
            <person name="Riley R."/>
            <person name="Mondo S."/>
            <person name="LaButti K."/>
            <person name="Haridas S."/>
            <person name="Pangalinan J."/>
            <person name="Salamov A.A."/>
            <person name="Simmons B.A."/>
            <person name="Magnuson J.K."/>
            <person name="Chen J."/>
            <person name="Drula E."/>
            <person name="Henrissat B."/>
            <person name="Wiebenga A."/>
            <person name="Lubbers R.J."/>
            <person name="Gomes A.C."/>
            <person name="Macurrencykelacurrency M.R."/>
            <person name="Stajich J."/>
            <person name="Grigoriev I.V."/>
            <person name="Mortensen U.H."/>
            <person name="De vries R.P."/>
            <person name="Baker S.E."/>
            <person name="Andersen M.R."/>
        </authorList>
    </citation>
    <scope>NUCLEOTIDE SEQUENCE [LARGE SCALE GENOMIC DNA]</scope>
    <source>
        <strain evidence="2 3">CBS 756.74</strain>
    </source>
</reference>
<protein>
    <recommendedName>
        <fullName evidence="1">Cupin type-2 domain-containing protein</fullName>
    </recommendedName>
</protein>
<dbReference type="CDD" id="cd02231">
    <property type="entry name" value="cupin_BLL6423-like"/>
    <property type="match status" value="1"/>
</dbReference>
<dbReference type="Gene3D" id="2.60.120.10">
    <property type="entry name" value="Jelly Rolls"/>
    <property type="match status" value="1"/>
</dbReference>
<dbReference type="InterPro" id="IPR011051">
    <property type="entry name" value="RmlC_Cupin_sf"/>
</dbReference>
<feature type="domain" description="Cupin type-2" evidence="1">
    <location>
        <begin position="75"/>
        <end position="138"/>
    </location>
</feature>
<accession>A0ABR4JDJ1</accession>
<proteinExistence type="predicted"/>
<dbReference type="RefSeq" id="XP_070892715.1">
    <property type="nucleotide sequence ID" value="XM_071047310.1"/>
</dbReference>
<sequence>MSYLPRGKIVVTVVNAEGKAVFEPDLKVETKQLESGAVLRRIFSISQVPVPGINYDAAHDTAGIANETGCEWLECEMPPGVKSPMHATPSIDFGTILTGEITLILDSGEERTLRKGDFYIQKGTSHAWENRGSEPARFATFLAASRP</sequence>
<gene>
    <name evidence="2" type="ORF">BJX68DRAFT_272896</name>
</gene>
<evidence type="ECO:0000259" key="1">
    <source>
        <dbReference type="Pfam" id="PF07883"/>
    </source>
</evidence>
<dbReference type="InterPro" id="IPR047142">
    <property type="entry name" value="OryJ/VirC-like"/>
</dbReference>
<dbReference type="SUPFAM" id="SSF51182">
    <property type="entry name" value="RmlC-like cupins"/>
    <property type="match status" value="1"/>
</dbReference>
<dbReference type="PANTHER" id="PTHR36156">
    <property type="entry name" value="SLR2101 PROTEIN"/>
    <property type="match status" value="1"/>
</dbReference>
<dbReference type="GeneID" id="98162474"/>
<evidence type="ECO:0000313" key="3">
    <source>
        <dbReference type="Proteomes" id="UP001610444"/>
    </source>
</evidence>
<keyword evidence="3" id="KW-1185">Reference proteome</keyword>
<organism evidence="2 3">
    <name type="scientific">Aspergillus pseudodeflectus</name>
    <dbReference type="NCBI Taxonomy" id="176178"/>
    <lineage>
        <taxon>Eukaryota</taxon>
        <taxon>Fungi</taxon>
        <taxon>Dikarya</taxon>
        <taxon>Ascomycota</taxon>
        <taxon>Pezizomycotina</taxon>
        <taxon>Eurotiomycetes</taxon>
        <taxon>Eurotiomycetidae</taxon>
        <taxon>Eurotiales</taxon>
        <taxon>Aspergillaceae</taxon>
        <taxon>Aspergillus</taxon>
        <taxon>Aspergillus subgen. Nidulantes</taxon>
    </lineage>
</organism>
<dbReference type="PANTHER" id="PTHR36156:SF2">
    <property type="entry name" value="CUPIN TYPE-2 DOMAIN-CONTAINING PROTEIN"/>
    <property type="match status" value="1"/>
</dbReference>
<evidence type="ECO:0000313" key="2">
    <source>
        <dbReference type="EMBL" id="KAL2837812.1"/>
    </source>
</evidence>
<dbReference type="Pfam" id="PF07883">
    <property type="entry name" value="Cupin_2"/>
    <property type="match status" value="1"/>
</dbReference>
<dbReference type="InterPro" id="IPR013096">
    <property type="entry name" value="Cupin_2"/>
</dbReference>
<dbReference type="Proteomes" id="UP001610444">
    <property type="component" value="Unassembled WGS sequence"/>
</dbReference>
<name>A0ABR4JDJ1_9EURO</name>
<comment type="caution">
    <text evidence="2">The sequence shown here is derived from an EMBL/GenBank/DDBJ whole genome shotgun (WGS) entry which is preliminary data.</text>
</comment>
<dbReference type="InterPro" id="IPR014710">
    <property type="entry name" value="RmlC-like_jellyroll"/>
</dbReference>
<dbReference type="EMBL" id="JBFXLR010000092">
    <property type="protein sequence ID" value="KAL2837812.1"/>
    <property type="molecule type" value="Genomic_DNA"/>
</dbReference>